<evidence type="ECO:0000259" key="1">
    <source>
        <dbReference type="Pfam" id="PF00534"/>
    </source>
</evidence>
<organism evidence="3">
    <name type="scientific">mine drainage metagenome</name>
    <dbReference type="NCBI Taxonomy" id="410659"/>
    <lineage>
        <taxon>unclassified sequences</taxon>
        <taxon>metagenomes</taxon>
        <taxon>ecological metagenomes</taxon>
    </lineage>
</organism>
<accession>A0A1J5SXU2</accession>
<dbReference type="InterPro" id="IPR001173">
    <property type="entry name" value="Glyco_trans_2-like"/>
</dbReference>
<dbReference type="CDD" id="cd04186">
    <property type="entry name" value="GT_2_like_c"/>
    <property type="match status" value="1"/>
</dbReference>
<gene>
    <name evidence="3" type="primary">wfgD_3</name>
    <name evidence="3" type="ORF">GALL_113300</name>
</gene>
<dbReference type="AlphaFoldDB" id="A0A1J5SXU2"/>
<feature type="domain" description="Glycosyl transferase family 1" evidence="1">
    <location>
        <begin position="681"/>
        <end position="796"/>
    </location>
</feature>
<dbReference type="SUPFAM" id="SSF53756">
    <property type="entry name" value="UDP-Glycosyltransferase/glycogen phosphorylase"/>
    <property type="match status" value="1"/>
</dbReference>
<dbReference type="InterPro" id="IPR001296">
    <property type="entry name" value="Glyco_trans_1"/>
</dbReference>
<dbReference type="SUPFAM" id="SSF53448">
    <property type="entry name" value="Nucleotide-diphospho-sugar transferases"/>
    <property type="match status" value="1"/>
</dbReference>
<dbReference type="GO" id="GO:0016757">
    <property type="term" value="F:glycosyltransferase activity"/>
    <property type="evidence" value="ECO:0007669"/>
    <property type="project" value="UniProtKB-KW"/>
</dbReference>
<dbReference type="EMBL" id="MLJW01000043">
    <property type="protein sequence ID" value="OIR06420.1"/>
    <property type="molecule type" value="Genomic_DNA"/>
</dbReference>
<protein>
    <submittedName>
        <fullName evidence="3">UDP-Glc:alpha-D-GlcNAc-diphosphoundecaprenol beta-1,3-glucosyltransferase WfgD</fullName>
        <ecNumber evidence="3">2.4.1.305</ecNumber>
    </submittedName>
</protein>
<keyword evidence="3" id="KW-0328">Glycosyltransferase</keyword>
<proteinExistence type="predicted"/>
<keyword evidence="3" id="KW-0808">Transferase</keyword>
<dbReference type="PANTHER" id="PTHR43179">
    <property type="entry name" value="RHAMNOSYLTRANSFERASE WBBL"/>
    <property type="match status" value="1"/>
</dbReference>
<evidence type="ECO:0000259" key="2">
    <source>
        <dbReference type="Pfam" id="PF00535"/>
    </source>
</evidence>
<dbReference type="InterPro" id="IPR029044">
    <property type="entry name" value="Nucleotide-diphossugar_trans"/>
</dbReference>
<dbReference type="EC" id="2.4.1.305" evidence="3"/>
<reference evidence="3" key="1">
    <citation type="submission" date="2016-10" db="EMBL/GenBank/DDBJ databases">
        <title>Sequence of Gallionella enrichment culture.</title>
        <authorList>
            <person name="Poehlein A."/>
            <person name="Muehling M."/>
            <person name="Daniel R."/>
        </authorList>
    </citation>
    <scope>NUCLEOTIDE SEQUENCE</scope>
</reference>
<evidence type="ECO:0000313" key="3">
    <source>
        <dbReference type="EMBL" id="OIR06420.1"/>
    </source>
</evidence>
<feature type="domain" description="Glycosyltransferase 2-like" evidence="2">
    <location>
        <begin position="18"/>
        <end position="139"/>
    </location>
</feature>
<dbReference type="PANTHER" id="PTHR43179:SF7">
    <property type="entry name" value="RHAMNOSYLTRANSFERASE WBBL"/>
    <property type="match status" value="1"/>
</dbReference>
<dbReference type="Pfam" id="PF00535">
    <property type="entry name" value="Glycos_transf_2"/>
    <property type="match status" value="1"/>
</dbReference>
<comment type="caution">
    <text evidence="3">The sequence shown here is derived from an EMBL/GenBank/DDBJ whole genome shotgun (WGS) entry which is preliminary data.</text>
</comment>
<dbReference type="Gene3D" id="3.90.550.10">
    <property type="entry name" value="Spore Coat Polysaccharide Biosynthesis Protein SpsA, Chain A"/>
    <property type="match status" value="1"/>
</dbReference>
<sequence length="878" mass="97365">MNDPHAKTSRAPGAPLVSCIVPLYNGLALTRAMLDSLVETMPGGLAWEVVFVDDGSTDGTRDWLAGLSDPRMRVVLNERNQGYAGANNRGAAEARGRFLALLNNDLVLKAGWLQPMLRLLSRPFSRAGIVGNVQRRVDDGAVDHAGIVVGADAKLRHIQTLPGADTARPQRPFAVTAACCLIPAALFRRAGGFDEAFENGGEDVDLCLRLRAMGRRVEIAYDSVVLHHVSASRGAPGIRDERNSRRLFTRWTGELSQAAAEALLREAEPGSLGRGERLLRALRSAGLPAPVPRRQRLLARSTIWREESRWRELFGELHPYASAPASEHGEEGFRFDEKRFPDISPTGGGDRKTHYPWIDRFATLRFPAGYPYRNLILFGLVAKPDPGKPWSEGELGLRVTVNGIQTTELFPIGPGPFRMDVPAPAALPDRPTLARLELLGIDRANRLGLIGRLTSRLPFSRSWHERHAVYRTRALNRRLRFTHLVADDERILEFKHPKPQPPLRQRLRGAKAGINVVGWLRAELGIGESARCMARACDAIGLPAALIDMRLPCLNRSGDETFAQRLQEDNPHPVNVFHIDPPVARDIDHHHGAAFRTGKLNVGYWAWELPEFPDEWVPQAEFFDEIWCPSEFVRAAVAAKVSTPVFVMPHAIQMPEPGPDPRSRFSLPRDRFLFLFLYDLNSYQERKNPLAVIEAYRRAFPDERGVGLVIKTQNPGRNRAAYSKLEDAIRGLSHASLIARTLSRVDVYALEAACDSFVSLHRSEGFGLAVAESMALGKPVISTDWSATAEFVNEGNGCPVRASTIRLQEDHGPYKRGCTWAEPDIDHAAGHMVRLAGDRELCRTLGARAAADIRERLSPSAIGSRYVRRLAELGLRIS</sequence>
<name>A0A1J5SXU2_9ZZZZ</name>
<dbReference type="CDD" id="cd03801">
    <property type="entry name" value="GT4_PimA-like"/>
    <property type="match status" value="1"/>
</dbReference>
<dbReference type="Gene3D" id="3.40.50.2000">
    <property type="entry name" value="Glycogen Phosphorylase B"/>
    <property type="match status" value="1"/>
</dbReference>
<dbReference type="Pfam" id="PF00534">
    <property type="entry name" value="Glycos_transf_1"/>
    <property type="match status" value="1"/>
</dbReference>